<dbReference type="PANTHER" id="PTHR30290:SF83">
    <property type="entry name" value="ABC TRANSPORTER SUBSTRATE-BINDING PROTEIN"/>
    <property type="match status" value="1"/>
</dbReference>
<keyword evidence="3" id="KW-1185">Reference proteome</keyword>
<dbReference type="EMBL" id="JACHJS010000001">
    <property type="protein sequence ID" value="MBB4966077.1"/>
    <property type="molecule type" value="Genomic_DNA"/>
</dbReference>
<dbReference type="AlphaFoldDB" id="A0A7W7WWK0"/>
<sequence>MTAEPVRGGTIRILRDAGYDHLDPQRTATLQALALGQLLFRTLTAYGPDGQLVGDLATSTGRDVDGDGRRWEFVLRRGVRFEDGTEVTAADVAYGISRSFAAEITDGAAHLRNWLLENGSYAGPYVDGPDVPGLEVKDPWTLVFHFPRPRPELPFAVSTPVTAPVPRDRDTRASYDQAPIASGPYRIKSHEPGISLVLERNPHWDPETDPLRTGLPDGFVVEMGVDQESQHRRAIEGVGDDAYAVGENHAPRALAERYVGDPAYASQVHHDPTPLVWHLAINTQRVTDVDVRRAIAHALDRAAILEVKGGPVLGQVAHTLLSPVTAGYRDYPDPYPYDPARSAALVAGEFPTLRLISRSGREFVEFSSAVRDSLVAAGFTVDLDVVDRPRHNPIVRTRGNEYDLYLVCLPGEWPSASALLATFDGTRIVEAGNDNWAYLDDPGINAEIDRINTLPAAEAVPEWSAVDERLIRDHVPFVPLFTYVYVGFVGPKVRGVYTSPALGTPVYTQAHVG</sequence>
<dbReference type="PIRSF" id="PIRSF002741">
    <property type="entry name" value="MppA"/>
    <property type="match status" value="1"/>
</dbReference>
<reference evidence="2 3" key="1">
    <citation type="submission" date="2020-08" db="EMBL/GenBank/DDBJ databases">
        <title>Sequencing the genomes of 1000 actinobacteria strains.</title>
        <authorList>
            <person name="Klenk H.-P."/>
        </authorList>
    </citation>
    <scope>NUCLEOTIDE SEQUENCE [LARGE SCALE GENOMIC DNA]</scope>
    <source>
        <strain evidence="2 3">DSM 45084</strain>
    </source>
</reference>
<dbReference type="GO" id="GO:1904680">
    <property type="term" value="F:peptide transmembrane transporter activity"/>
    <property type="evidence" value="ECO:0007669"/>
    <property type="project" value="TreeGrafter"/>
</dbReference>
<evidence type="ECO:0000313" key="2">
    <source>
        <dbReference type="EMBL" id="MBB4966077.1"/>
    </source>
</evidence>
<proteinExistence type="predicted"/>
<dbReference type="PANTHER" id="PTHR30290">
    <property type="entry name" value="PERIPLASMIC BINDING COMPONENT OF ABC TRANSPORTER"/>
    <property type="match status" value="1"/>
</dbReference>
<gene>
    <name evidence="2" type="ORF">F4559_003436</name>
</gene>
<dbReference type="InterPro" id="IPR030678">
    <property type="entry name" value="Peptide/Ni-bd"/>
</dbReference>
<feature type="domain" description="Solute-binding protein family 5" evidence="1">
    <location>
        <begin position="52"/>
        <end position="426"/>
    </location>
</feature>
<name>A0A7W7WWK0_9PSEU</name>
<dbReference type="GO" id="GO:0015833">
    <property type="term" value="P:peptide transport"/>
    <property type="evidence" value="ECO:0007669"/>
    <property type="project" value="TreeGrafter"/>
</dbReference>
<dbReference type="Proteomes" id="UP000542674">
    <property type="component" value="Unassembled WGS sequence"/>
</dbReference>
<dbReference type="SUPFAM" id="SSF53850">
    <property type="entry name" value="Periplasmic binding protein-like II"/>
    <property type="match status" value="1"/>
</dbReference>
<dbReference type="RefSeq" id="WP_184669869.1">
    <property type="nucleotide sequence ID" value="NZ_BAABAI010000005.1"/>
</dbReference>
<dbReference type="Pfam" id="PF00496">
    <property type="entry name" value="SBP_bac_5"/>
    <property type="match status" value="1"/>
</dbReference>
<dbReference type="Gene3D" id="3.10.105.10">
    <property type="entry name" value="Dipeptide-binding Protein, Domain 3"/>
    <property type="match status" value="1"/>
</dbReference>
<dbReference type="Gene3D" id="3.40.190.10">
    <property type="entry name" value="Periplasmic binding protein-like II"/>
    <property type="match status" value="1"/>
</dbReference>
<dbReference type="GO" id="GO:0042597">
    <property type="term" value="C:periplasmic space"/>
    <property type="evidence" value="ECO:0007669"/>
    <property type="project" value="UniProtKB-ARBA"/>
</dbReference>
<evidence type="ECO:0000259" key="1">
    <source>
        <dbReference type="Pfam" id="PF00496"/>
    </source>
</evidence>
<protein>
    <submittedName>
        <fullName evidence="2">Peptide/nickel transport system substrate-binding protein</fullName>
    </submittedName>
</protein>
<dbReference type="GO" id="GO:0043190">
    <property type="term" value="C:ATP-binding cassette (ABC) transporter complex"/>
    <property type="evidence" value="ECO:0007669"/>
    <property type="project" value="InterPro"/>
</dbReference>
<comment type="caution">
    <text evidence="2">The sequence shown here is derived from an EMBL/GenBank/DDBJ whole genome shotgun (WGS) entry which is preliminary data.</text>
</comment>
<accession>A0A7W7WWK0</accession>
<dbReference type="InterPro" id="IPR000914">
    <property type="entry name" value="SBP_5_dom"/>
</dbReference>
<evidence type="ECO:0000313" key="3">
    <source>
        <dbReference type="Proteomes" id="UP000542674"/>
    </source>
</evidence>
<dbReference type="InterPro" id="IPR039424">
    <property type="entry name" value="SBP_5"/>
</dbReference>
<organism evidence="2 3">
    <name type="scientific">Saccharothrix violaceirubra</name>
    <dbReference type="NCBI Taxonomy" id="413306"/>
    <lineage>
        <taxon>Bacteria</taxon>
        <taxon>Bacillati</taxon>
        <taxon>Actinomycetota</taxon>
        <taxon>Actinomycetes</taxon>
        <taxon>Pseudonocardiales</taxon>
        <taxon>Pseudonocardiaceae</taxon>
        <taxon>Saccharothrix</taxon>
    </lineage>
</organism>